<dbReference type="SUPFAM" id="SSF49503">
    <property type="entry name" value="Cupredoxins"/>
    <property type="match status" value="1"/>
</dbReference>
<dbReference type="RefSeq" id="WP_309653280.1">
    <property type="nucleotide sequence ID" value="NZ_JARWAK010000011.1"/>
</dbReference>
<comment type="caution">
    <text evidence="7">The sequence shown here is derived from an EMBL/GenBank/DDBJ whole genome shotgun (WGS) entry which is preliminary data.</text>
</comment>
<dbReference type="Pfam" id="PF00127">
    <property type="entry name" value="Copper-bind"/>
    <property type="match status" value="1"/>
</dbReference>
<keyword evidence="5" id="KW-0574">Periplasm</keyword>
<evidence type="ECO:0000313" key="8">
    <source>
        <dbReference type="Proteomes" id="UP001264519"/>
    </source>
</evidence>
<evidence type="ECO:0000256" key="4">
    <source>
        <dbReference type="ARBA" id="ARBA00023008"/>
    </source>
</evidence>
<accession>A0ABU1G417</accession>
<feature type="domain" description="Blue (type 1) copper" evidence="6">
    <location>
        <begin position="28"/>
        <end position="151"/>
    </location>
</feature>
<sequence>MRSLWMLIPAALAAGLAASPAMAEDDACRLTLEGNDRMQFSAEALSVPASCERVTLTLEHTGQMQANVMGHNWVLAATADYEALAQAGMNAGLDNDYLPADDDRVLAATEIVGGGERTSVTFETQGLAGRELTFFCSFPGHYAAMNGTFRVGDADS</sequence>
<gene>
    <name evidence="7" type="primary">azu</name>
    <name evidence="7" type="ORF">QC818_12915</name>
</gene>
<evidence type="ECO:0000256" key="1">
    <source>
        <dbReference type="ARBA" id="ARBA00022448"/>
    </source>
</evidence>
<evidence type="ECO:0000256" key="2">
    <source>
        <dbReference type="ARBA" id="ARBA00022723"/>
    </source>
</evidence>
<dbReference type="InterPro" id="IPR014068">
    <property type="entry name" value="Azurin"/>
</dbReference>
<keyword evidence="3 5" id="KW-0249">Electron transport</keyword>
<keyword evidence="2 5" id="KW-0479">Metal-binding</keyword>
<keyword evidence="8" id="KW-1185">Reference proteome</keyword>
<dbReference type="Proteomes" id="UP001264519">
    <property type="component" value="Unassembled WGS sequence"/>
</dbReference>
<comment type="function">
    <text evidence="5">Transfers electrons from cytochrome c551 to cytochrome oxidase.</text>
</comment>
<evidence type="ECO:0000256" key="3">
    <source>
        <dbReference type="ARBA" id="ARBA00022982"/>
    </source>
</evidence>
<dbReference type="InterPro" id="IPR008972">
    <property type="entry name" value="Cupredoxin"/>
</dbReference>
<name>A0ABU1G417_9GAMM</name>
<feature type="signal peptide" evidence="5">
    <location>
        <begin position="1"/>
        <end position="23"/>
    </location>
</feature>
<feature type="chain" id="PRO_5044983414" description="Azurin" evidence="5">
    <location>
        <begin position="24"/>
        <end position="156"/>
    </location>
</feature>
<dbReference type="Gene3D" id="2.60.40.420">
    <property type="entry name" value="Cupredoxins - blue copper proteins"/>
    <property type="match status" value="1"/>
</dbReference>
<keyword evidence="1 5" id="KW-0813">Transport</keyword>
<proteinExistence type="predicted"/>
<dbReference type="EMBL" id="JARWAK010000011">
    <property type="protein sequence ID" value="MDR5867689.1"/>
    <property type="molecule type" value="Genomic_DNA"/>
</dbReference>
<dbReference type="NCBIfam" id="TIGR02695">
    <property type="entry name" value="azurin"/>
    <property type="match status" value="1"/>
</dbReference>
<evidence type="ECO:0000256" key="5">
    <source>
        <dbReference type="RuleBase" id="RU363017"/>
    </source>
</evidence>
<organism evidence="7 8">
    <name type="scientific">Halomonas koreensis</name>
    <dbReference type="NCBI Taxonomy" id="245385"/>
    <lineage>
        <taxon>Bacteria</taxon>
        <taxon>Pseudomonadati</taxon>
        <taxon>Pseudomonadota</taxon>
        <taxon>Gammaproteobacteria</taxon>
        <taxon>Oceanospirillales</taxon>
        <taxon>Halomonadaceae</taxon>
        <taxon>Halomonas</taxon>
    </lineage>
</organism>
<reference evidence="7 8" key="1">
    <citation type="submission" date="2023-04" db="EMBL/GenBank/DDBJ databases">
        <title>A long-awaited taxogenomic arrangement of the family Halomonadaceae.</title>
        <authorList>
            <person name="De La Haba R."/>
            <person name="Chuvochina M."/>
            <person name="Wittouck S."/>
            <person name="Arahal D.R."/>
            <person name="Sanchez-Porro C."/>
            <person name="Hugenholtz P."/>
            <person name="Ventosa A."/>
        </authorList>
    </citation>
    <scope>NUCLEOTIDE SEQUENCE [LARGE SCALE GENOMIC DNA]</scope>
    <source>
        <strain evidence="7 8">DSM 23530</strain>
    </source>
</reference>
<dbReference type="CDD" id="cd13922">
    <property type="entry name" value="Azurin"/>
    <property type="match status" value="1"/>
</dbReference>
<protein>
    <recommendedName>
        <fullName evidence="5">Azurin</fullName>
    </recommendedName>
</protein>
<comment type="subcellular location">
    <subcellularLocation>
        <location evidence="5">Periplasm</location>
    </subcellularLocation>
</comment>
<evidence type="ECO:0000313" key="7">
    <source>
        <dbReference type="EMBL" id="MDR5867689.1"/>
    </source>
</evidence>
<keyword evidence="4 5" id="KW-0186">Copper</keyword>
<dbReference type="InterPro" id="IPR000923">
    <property type="entry name" value="BlueCu_1"/>
</dbReference>
<keyword evidence="5" id="KW-0732">Signal</keyword>
<dbReference type="InterPro" id="IPR050845">
    <property type="entry name" value="Cu-binding_ET"/>
</dbReference>
<dbReference type="PANTHER" id="PTHR38439:SF2">
    <property type="entry name" value="OUTER MEMBRANE PROTEIN H.8"/>
    <property type="match status" value="1"/>
</dbReference>
<evidence type="ECO:0000259" key="6">
    <source>
        <dbReference type="Pfam" id="PF00127"/>
    </source>
</evidence>
<dbReference type="PANTHER" id="PTHR38439">
    <property type="entry name" value="AURACYANIN-B"/>
    <property type="match status" value="1"/>
</dbReference>